<gene>
    <name evidence="1" type="ORF">HPB50_016562</name>
</gene>
<dbReference type="Proteomes" id="UP000821845">
    <property type="component" value="Chromosome 5"/>
</dbReference>
<organism evidence="1 2">
    <name type="scientific">Hyalomma asiaticum</name>
    <name type="common">Tick</name>
    <dbReference type="NCBI Taxonomy" id="266040"/>
    <lineage>
        <taxon>Eukaryota</taxon>
        <taxon>Metazoa</taxon>
        <taxon>Ecdysozoa</taxon>
        <taxon>Arthropoda</taxon>
        <taxon>Chelicerata</taxon>
        <taxon>Arachnida</taxon>
        <taxon>Acari</taxon>
        <taxon>Parasitiformes</taxon>
        <taxon>Ixodida</taxon>
        <taxon>Ixodoidea</taxon>
        <taxon>Ixodidae</taxon>
        <taxon>Hyalomminae</taxon>
        <taxon>Hyalomma</taxon>
    </lineage>
</organism>
<proteinExistence type="predicted"/>
<protein>
    <submittedName>
        <fullName evidence="1">Uncharacterized protein</fullName>
    </submittedName>
</protein>
<dbReference type="EMBL" id="CM023485">
    <property type="protein sequence ID" value="KAH6930665.1"/>
    <property type="molecule type" value="Genomic_DNA"/>
</dbReference>
<reference evidence="1" key="1">
    <citation type="submission" date="2020-05" db="EMBL/GenBank/DDBJ databases">
        <title>Large-scale comparative analyses of tick genomes elucidate their genetic diversity and vector capacities.</title>
        <authorList>
            <person name="Jia N."/>
            <person name="Wang J."/>
            <person name="Shi W."/>
            <person name="Du L."/>
            <person name="Sun Y."/>
            <person name="Zhan W."/>
            <person name="Jiang J."/>
            <person name="Wang Q."/>
            <person name="Zhang B."/>
            <person name="Ji P."/>
            <person name="Sakyi L.B."/>
            <person name="Cui X."/>
            <person name="Yuan T."/>
            <person name="Jiang B."/>
            <person name="Yang W."/>
            <person name="Lam T.T.-Y."/>
            <person name="Chang Q."/>
            <person name="Ding S."/>
            <person name="Wang X."/>
            <person name="Zhu J."/>
            <person name="Ruan X."/>
            <person name="Zhao L."/>
            <person name="Wei J."/>
            <person name="Que T."/>
            <person name="Du C."/>
            <person name="Cheng J."/>
            <person name="Dai P."/>
            <person name="Han X."/>
            <person name="Huang E."/>
            <person name="Gao Y."/>
            <person name="Liu J."/>
            <person name="Shao H."/>
            <person name="Ye R."/>
            <person name="Li L."/>
            <person name="Wei W."/>
            <person name="Wang X."/>
            <person name="Wang C."/>
            <person name="Yang T."/>
            <person name="Huo Q."/>
            <person name="Li W."/>
            <person name="Guo W."/>
            <person name="Chen H."/>
            <person name="Zhou L."/>
            <person name="Ni X."/>
            <person name="Tian J."/>
            <person name="Zhou Y."/>
            <person name="Sheng Y."/>
            <person name="Liu T."/>
            <person name="Pan Y."/>
            <person name="Xia L."/>
            <person name="Li J."/>
            <person name="Zhao F."/>
            <person name="Cao W."/>
        </authorList>
    </citation>
    <scope>NUCLEOTIDE SEQUENCE</scope>
    <source>
        <strain evidence="1">Hyas-2018</strain>
    </source>
</reference>
<evidence type="ECO:0000313" key="1">
    <source>
        <dbReference type="EMBL" id="KAH6930665.1"/>
    </source>
</evidence>
<name>A0ACB7S811_HYAAI</name>
<comment type="caution">
    <text evidence="1">The sequence shown here is derived from an EMBL/GenBank/DDBJ whole genome shotgun (WGS) entry which is preliminary data.</text>
</comment>
<sequence length="70" mass="7635">MEKPRAARTPHPASGSCNLPQACHPLRTAVVNSKLSPGNEDTTASWSWSTWTLLHPTADPPRSSESLNRK</sequence>
<accession>A0ACB7S811</accession>
<evidence type="ECO:0000313" key="2">
    <source>
        <dbReference type="Proteomes" id="UP000821845"/>
    </source>
</evidence>
<keyword evidence="2" id="KW-1185">Reference proteome</keyword>